<evidence type="ECO:0008006" key="4">
    <source>
        <dbReference type="Google" id="ProtNLM"/>
    </source>
</evidence>
<keyword evidence="1" id="KW-0175">Coiled coil</keyword>
<feature type="coiled-coil region" evidence="1">
    <location>
        <begin position="30"/>
        <end position="71"/>
    </location>
</feature>
<reference evidence="2" key="1">
    <citation type="submission" date="2020-12" db="EMBL/GenBank/DDBJ databases">
        <title>The genome sequence of Inhella sp. 1Y17.</title>
        <authorList>
            <person name="Liu Y."/>
        </authorList>
    </citation>
    <scope>NUCLEOTIDE SEQUENCE</scope>
    <source>
        <strain evidence="2">1Y17</strain>
    </source>
</reference>
<evidence type="ECO:0000313" key="3">
    <source>
        <dbReference type="Proteomes" id="UP000613266"/>
    </source>
</evidence>
<name>A0A931J0M9_9BURK</name>
<gene>
    <name evidence="2" type="ORF">I7X39_06500</name>
</gene>
<accession>A0A931J0M9</accession>
<proteinExistence type="predicted"/>
<evidence type="ECO:0000313" key="2">
    <source>
        <dbReference type="EMBL" id="MBH9576548.1"/>
    </source>
</evidence>
<organism evidence="2 3">
    <name type="scientific">Inhella proteolytica</name>
    <dbReference type="NCBI Taxonomy" id="2795029"/>
    <lineage>
        <taxon>Bacteria</taxon>
        <taxon>Pseudomonadati</taxon>
        <taxon>Pseudomonadota</taxon>
        <taxon>Betaproteobacteria</taxon>
        <taxon>Burkholderiales</taxon>
        <taxon>Sphaerotilaceae</taxon>
        <taxon>Inhella</taxon>
    </lineage>
</organism>
<dbReference type="Proteomes" id="UP000613266">
    <property type="component" value="Unassembled WGS sequence"/>
</dbReference>
<keyword evidence="3" id="KW-1185">Reference proteome</keyword>
<protein>
    <recommendedName>
        <fullName evidence="4">DUF1043 family protein</fullName>
    </recommendedName>
</protein>
<dbReference type="EMBL" id="JAEDAK010000003">
    <property type="protein sequence ID" value="MBH9576548.1"/>
    <property type="molecule type" value="Genomic_DNA"/>
</dbReference>
<dbReference type="AlphaFoldDB" id="A0A931J0M9"/>
<evidence type="ECO:0000256" key="1">
    <source>
        <dbReference type="SAM" id="Coils"/>
    </source>
</evidence>
<sequence length="126" mass="13574">MENMAVMVVVALVAALAGAAGAWVALQSKLKQAQTRMHKYEQLRKQLEQQKAQAFKQIEQLQADLTDLRREQALHDAPRGKSAKSGQDSVGGAALLASEPYFDSDSAAPEGFAQTQITLTPHSKGV</sequence>
<comment type="caution">
    <text evidence="2">The sequence shown here is derived from an EMBL/GenBank/DDBJ whole genome shotgun (WGS) entry which is preliminary data.</text>
</comment>
<dbReference type="RefSeq" id="WP_198110158.1">
    <property type="nucleotide sequence ID" value="NZ_JAEDAK010000003.1"/>
</dbReference>